<name>A0A1H5FQC1_9MICO</name>
<accession>A0A1H5FQC1</accession>
<protein>
    <recommendedName>
        <fullName evidence="5">LemA family protein</fullName>
    </recommendedName>
</protein>
<keyword evidence="2" id="KW-0812">Transmembrane</keyword>
<dbReference type="STRING" id="648782.SAMN04488554_1401"/>
<evidence type="ECO:0000313" key="3">
    <source>
        <dbReference type="EMBL" id="SEE05098.1"/>
    </source>
</evidence>
<evidence type="ECO:0008006" key="5">
    <source>
        <dbReference type="Google" id="ProtNLM"/>
    </source>
</evidence>
<dbReference type="EMBL" id="FNTX01000001">
    <property type="protein sequence ID" value="SEE05098.1"/>
    <property type="molecule type" value="Genomic_DNA"/>
</dbReference>
<feature type="transmembrane region" description="Helical" evidence="2">
    <location>
        <begin position="6"/>
        <end position="25"/>
    </location>
</feature>
<evidence type="ECO:0000313" key="4">
    <source>
        <dbReference type="Proteomes" id="UP000199220"/>
    </source>
</evidence>
<reference evidence="4" key="1">
    <citation type="submission" date="2016-10" db="EMBL/GenBank/DDBJ databases">
        <authorList>
            <person name="Varghese N."/>
            <person name="Submissions S."/>
        </authorList>
    </citation>
    <scope>NUCLEOTIDE SEQUENCE [LARGE SCALE GENOMIC DNA]</scope>
    <source>
        <strain evidence="4">DSM 21368</strain>
    </source>
</reference>
<dbReference type="Proteomes" id="UP000199220">
    <property type="component" value="Unassembled WGS sequence"/>
</dbReference>
<keyword evidence="2" id="KW-1133">Transmembrane helix</keyword>
<gene>
    <name evidence="3" type="ORF">SAMN04488554_1401</name>
</gene>
<dbReference type="AlphaFoldDB" id="A0A1H5FQC1"/>
<organism evidence="3 4">
    <name type="scientific">Ruania alba</name>
    <dbReference type="NCBI Taxonomy" id="648782"/>
    <lineage>
        <taxon>Bacteria</taxon>
        <taxon>Bacillati</taxon>
        <taxon>Actinomycetota</taxon>
        <taxon>Actinomycetes</taxon>
        <taxon>Micrococcales</taxon>
        <taxon>Ruaniaceae</taxon>
        <taxon>Ruania</taxon>
    </lineage>
</organism>
<feature type="region of interest" description="Disordered" evidence="1">
    <location>
        <begin position="182"/>
        <end position="203"/>
    </location>
</feature>
<evidence type="ECO:0000256" key="2">
    <source>
        <dbReference type="SAM" id="Phobius"/>
    </source>
</evidence>
<sequence length="203" mass="21631">MSAAEVALIVIAVLAVVTLVLVSMARRLDRLHRREGTSRATLEAQLVHRAEASIALAESGLLDPAGALVVADAGWRAAVESDRLVGEDAVGEHSVAAAESRGLVESELTHALRAALGTEADQVRLAQEPDGAALLARLAHHVYRVQLARRFHNDAVVQIRHIRASPVVRTFRLAGRAPLPRPFEMDDDLPVHDPGPSSTAAPS</sequence>
<dbReference type="RefSeq" id="WP_089772265.1">
    <property type="nucleotide sequence ID" value="NZ_FNTX01000001.1"/>
</dbReference>
<proteinExistence type="predicted"/>
<evidence type="ECO:0000256" key="1">
    <source>
        <dbReference type="SAM" id="MobiDB-lite"/>
    </source>
</evidence>
<keyword evidence="4" id="KW-1185">Reference proteome</keyword>
<dbReference type="OrthoDB" id="3214694at2"/>
<keyword evidence="2" id="KW-0472">Membrane</keyword>